<keyword evidence="2" id="KW-0238">DNA-binding</keyword>
<dbReference type="InterPro" id="IPR018060">
    <property type="entry name" value="HTH_AraC"/>
</dbReference>
<evidence type="ECO:0000313" key="5">
    <source>
        <dbReference type="EMBL" id="NBI07352.1"/>
    </source>
</evidence>
<name>A0A845R1Q4_9CLOT</name>
<dbReference type="EMBL" id="QXXA01000011">
    <property type="protein sequence ID" value="NBI07352.1"/>
    <property type="molecule type" value="Genomic_DNA"/>
</dbReference>
<accession>A0A845R1Q4</accession>
<evidence type="ECO:0000259" key="4">
    <source>
        <dbReference type="PROSITE" id="PS01124"/>
    </source>
</evidence>
<dbReference type="PROSITE" id="PS01124">
    <property type="entry name" value="HTH_ARAC_FAMILY_2"/>
    <property type="match status" value="1"/>
</dbReference>
<evidence type="ECO:0000256" key="3">
    <source>
        <dbReference type="ARBA" id="ARBA00023163"/>
    </source>
</evidence>
<dbReference type="InterPro" id="IPR009057">
    <property type="entry name" value="Homeodomain-like_sf"/>
</dbReference>
<dbReference type="InterPro" id="IPR014710">
    <property type="entry name" value="RmlC-like_jellyroll"/>
</dbReference>
<dbReference type="GO" id="GO:0003700">
    <property type="term" value="F:DNA-binding transcription factor activity"/>
    <property type="evidence" value="ECO:0007669"/>
    <property type="project" value="InterPro"/>
</dbReference>
<organism evidence="5 6">
    <name type="scientific">Senegalia massiliensis</name>
    <dbReference type="NCBI Taxonomy" id="1720316"/>
    <lineage>
        <taxon>Bacteria</taxon>
        <taxon>Bacillati</taxon>
        <taxon>Bacillota</taxon>
        <taxon>Clostridia</taxon>
        <taxon>Eubacteriales</taxon>
        <taxon>Clostridiaceae</taxon>
        <taxon>Senegalia</taxon>
    </lineage>
</organism>
<dbReference type="Gene3D" id="2.60.120.10">
    <property type="entry name" value="Jelly Rolls"/>
    <property type="match status" value="1"/>
</dbReference>
<keyword evidence="6" id="KW-1185">Reference proteome</keyword>
<sequence>MSNILYKLEKQEETSITPELLYVSKAKYDEDWHSTMHMHPFTELFYVTHGKGIFKIEDKSFEVKKDDLLIVNSNVIHTESSNGKNPLEYIVLGVEGLFIDDKLPFTIYNFNDRKEEILYFLEKIITEIESKNDFYINICQSCLEILIFNIMRLSSHNMVLDKNKNVTKECSYIKKYIDTHYASNLTLDSLASIAYMNKYYMTRVFKENIGKTPINYLIDKRISVSKILLETTEYSLSEIFRIVGFSSQSYFNQIFKKRVNMTPRQYRNKNKSFD</sequence>
<dbReference type="AlphaFoldDB" id="A0A845R1Q4"/>
<comment type="caution">
    <text evidence="5">The sequence shown here is derived from an EMBL/GenBank/DDBJ whole genome shotgun (WGS) entry which is preliminary data.</text>
</comment>
<dbReference type="Pfam" id="PF12833">
    <property type="entry name" value="HTH_18"/>
    <property type="match status" value="1"/>
</dbReference>
<dbReference type="OrthoDB" id="183331at2"/>
<dbReference type="GO" id="GO:0043565">
    <property type="term" value="F:sequence-specific DNA binding"/>
    <property type="evidence" value="ECO:0007669"/>
    <property type="project" value="InterPro"/>
</dbReference>
<dbReference type="Proteomes" id="UP000467132">
    <property type="component" value="Unassembled WGS sequence"/>
</dbReference>
<keyword evidence="3" id="KW-0804">Transcription</keyword>
<evidence type="ECO:0000256" key="1">
    <source>
        <dbReference type="ARBA" id="ARBA00023015"/>
    </source>
</evidence>
<dbReference type="Pfam" id="PF02311">
    <property type="entry name" value="AraC_binding"/>
    <property type="match status" value="1"/>
</dbReference>
<dbReference type="InterPro" id="IPR011051">
    <property type="entry name" value="RmlC_Cupin_sf"/>
</dbReference>
<dbReference type="RefSeq" id="WP_160197815.1">
    <property type="nucleotide sequence ID" value="NZ_QXXA01000011.1"/>
</dbReference>
<dbReference type="SUPFAM" id="SSF51182">
    <property type="entry name" value="RmlC-like cupins"/>
    <property type="match status" value="1"/>
</dbReference>
<protein>
    <submittedName>
        <fullName evidence="5">AraC family transcriptional regulator</fullName>
    </submittedName>
</protein>
<dbReference type="SUPFAM" id="SSF46689">
    <property type="entry name" value="Homeodomain-like"/>
    <property type="match status" value="2"/>
</dbReference>
<gene>
    <name evidence="5" type="ORF">D3Z33_10880</name>
</gene>
<dbReference type="InterPro" id="IPR020449">
    <property type="entry name" value="Tscrpt_reg_AraC-type_HTH"/>
</dbReference>
<evidence type="ECO:0000313" key="6">
    <source>
        <dbReference type="Proteomes" id="UP000467132"/>
    </source>
</evidence>
<feature type="domain" description="HTH araC/xylS-type" evidence="4">
    <location>
        <begin position="171"/>
        <end position="269"/>
    </location>
</feature>
<dbReference type="Gene3D" id="1.10.10.60">
    <property type="entry name" value="Homeodomain-like"/>
    <property type="match status" value="2"/>
</dbReference>
<reference evidence="5 6" key="1">
    <citation type="submission" date="2018-08" db="EMBL/GenBank/DDBJ databases">
        <title>Murine metabolic-syndrome-specific gut microbial biobank.</title>
        <authorList>
            <person name="Liu C."/>
        </authorList>
    </citation>
    <scope>NUCLEOTIDE SEQUENCE [LARGE SCALE GENOMIC DNA]</scope>
    <source>
        <strain evidence="5 6">583</strain>
    </source>
</reference>
<dbReference type="InterPro" id="IPR003313">
    <property type="entry name" value="AraC-bd"/>
</dbReference>
<proteinExistence type="predicted"/>
<dbReference type="PANTHER" id="PTHR43280:SF28">
    <property type="entry name" value="HTH-TYPE TRANSCRIPTIONAL ACTIVATOR RHAS"/>
    <property type="match status" value="1"/>
</dbReference>
<keyword evidence="1" id="KW-0805">Transcription regulation</keyword>
<dbReference type="PANTHER" id="PTHR43280">
    <property type="entry name" value="ARAC-FAMILY TRANSCRIPTIONAL REGULATOR"/>
    <property type="match status" value="1"/>
</dbReference>
<dbReference type="SMART" id="SM00342">
    <property type="entry name" value="HTH_ARAC"/>
    <property type="match status" value="1"/>
</dbReference>
<evidence type="ECO:0000256" key="2">
    <source>
        <dbReference type="ARBA" id="ARBA00023125"/>
    </source>
</evidence>
<dbReference type="PRINTS" id="PR00032">
    <property type="entry name" value="HTHARAC"/>
</dbReference>